<protein>
    <submittedName>
        <fullName evidence="1">Uncharacterized protein</fullName>
    </submittedName>
</protein>
<evidence type="ECO:0000313" key="2">
    <source>
        <dbReference type="Proteomes" id="UP001054945"/>
    </source>
</evidence>
<keyword evidence="2" id="KW-1185">Reference proteome</keyword>
<evidence type="ECO:0000313" key="1">
    <source>
        <dbReference type="EMBL" id="GIY95273.1"/>
    </source>
</evidence>
<dbReference type="Proteomes" id="UP001054945">
    <property type="component" value="Unassembled WGS sequence"/>
</dbReference>
<accession>A0AAV4XLK8</accession>
<sequence>MNIQKEDETSQTQNATLKEVVPLKIPLFLRFLQWWKKIKPLFERNRPQDLLFRTSEMASLSFKIGVSRNRSRIVNKPVDVEMVGEMEKGYKYGQDFIFG</sequence>
<comment type="caution">
    <text evidence="1">The sequence shown here is derived from an EMBL/GenBank/DDBJ whole genome shotgun (WGS) entry which is preliminary data.</text>
</comment>
<gene>
    <name evidence="1" type="ORF">CEXT_331211</name>
</gene>
<organism evidence="1 2">
    <name type="scientific">Caerostris extrusa</name>
    <name type="common">Bark spider</name>
    <name type="synonym">Caerostris bankana</name>
    <dbReference type="NCBI Taxonomy" id="172846"/>
    <lineage>
        <taxon>Eukaryota</taxon>
        <taxon>Metazoa</taxon>
        <taxon>Ecdysozoa</taxon>
        <taxon>Arthropoda</taxon>
        <taxon>Chelicerata</taxon>
        <taxon>Arachnida</taxon>
        <taxon>Araneae</taxon>
        <taxon>Araneomorphae</taxon>
        <taxon>Entelegynae</taxon>
        <taxon>Araneoidea</taxon>
        <taxon>Araneidae</taxon>
        <taxon>Caerostris</taxon>
    </lineage>
</organism>
<dbReference type="EMBL" id="BPLR01017889">
    <property type="protein sequence ID" value="GIY95273.1"/>
    <property type="molecule type" value="Genomic_DNA"/>
</dbReference>
<dbReference type="AlphaFoldDB" id="A0AAV4XLK8"/>
<reference evidence="1 2" key="1">
    <citation type="submission" date="2021-06" db="EMBL/GenBank/DDBJ databases">
        <title>Caerostris extrusa draft genome.</title>
        <authorList>
            <person name="Kono N."/>
            <person name="Arakawa K."/>
        </authorList>
    </citation>
    <scope>NUCLEOTIDE SEQUENCE [LARGE SCALE GENOMIC DNA]</scope>
</reference>
<proteinExistence type="predicted"/>
<name>A0AAV4XLK8_CAEEX</name>